<dbReference type="PANTHER" id="PTHR24379">
    <property type="entry name" value="KRAB AND ZINC FINGER DOMAIN-CONTAINING"/>
    <property type="match status" value="1"/>
</dbReference>
<evidence type="ECO:0000256" key="6">
    <source>
        <dbReference type="SAM" id="MobiDB-lite"/>
    </source>
</evidence>
<dbReference type="SUPFAM" id="SSF57667">
    <property type="entry name" value="beta-beta-alpha zinc fingers"/>
    <property type="match status" value="1"/>
</dbReference>
<feature type="non-terminal residue" evidence="9">
    <location>
        <position position="449"/>
    </location>
</feature>
<evidence type="ECO:0000313" key="9">
    <source>
        <dbReference type="RefSeq" id="XP_022236637.1"/>
    </source>
</evidence>
<evidence type="ECO:0000313" key="8">
    <source>
        <dbReference type="Proteomes" id="UP000694941"/>
    </source>
</evidence>
<proteinExistence type="predicted"/>
<dbReference type="PANTHER" id="PTHR24379:SF121">
    <property type="entry name" value="C2H2-TYPE DOMAIN-CONTAINING PROTEIN"/>
    <property type="match status" value="1"/>
</dbReference>
<feature type="domain" description="C2H2-type" evidence="7">
    <location>
        <begin position="426"/>
        <end position="449"/>
    </location>
</feature>
<gene>
    <name evidence="9" type="primary">LOC106477301</name>
</gene>
<evidence type="ECO:0000256" key="3">
    <source>
        <dbReference type="ARBA" id="ARBA00022771"/>
    </source>
</evidence>
<reference evidence="9" key="1">
    <citation type="submission" date="2025-08" db="UniProtKB">
        <authorList>
            <consortium name="RefSeq"/>
        </authorList>
    </citation>
    <scope>IDENTIFICATION</scope>
    <source>
        <tissue evidence="9">Muscle</tissue>
    </source>
</reference>
<organism evidence="8 9">
    <name type="scientific">Limulus polyphemus</name>
    <name type="common">Atlantic horseshoe crab</name>
    <dbReference type="NCBI Taxonomy" id="6850"/>
    <lineage>
        <taxon>Eukaryota</taxon>
        <taxon>Metazoa</taxon>
        <taxon>Ecdysozoa</taxon>
        <taxon>Arthropoda</taxon>
        <taxon>Chelicerata</taxon>
        <taxon>Merostomata</taxon>
        <taxon>Xiphosura</taxon>
        <taxon>Limulidae</taxon>
        <taxon>Limulus</taxon>
    </lineage>
</organism>
<keyword evidence="1" id="KW-0479">Metal-binding</keyword>
<dbReference type="Proteomes" id="UP000694941">
    <property type="component" value="Unplaced"/>
</dbReference>
<dbReference type="PROSITE" id="PS50157">
    <property type="entry name" value="ZINC_FINGER_C2H2_2"/>
    <property type="match status" value="1"/>
</dbReference>
<keyword evidence="2" id="KW-0677">Repeat</keyword>
<keyword evidence="3 5" id="KW-0863">Zinc-finger</keyword>
<dbReference type="GeneID" id="106477301"/>
<keyword evidence="8" id="KW-1185">Reference proteome</keyword>
<evidence type="ECO:0000256" key="1">
    <source>
        <dbReference type="ARBA" id="ARBA00022723"/>
    </source>
</evidence>
<evidence type="ECO:0000256" key="2">
    <source>
        <dbReference type="ARBA" id="ARBA00022737"/>
    </source>
</evidence>
<name>A0ABM1RZ32_LIMPO</name>
<dbReference type="Gene3D" id="3.30.160.60">
    <property type="entry name" value="Classic Zinc Finger"/>
    <property type="match status" value="2"/>
</dbReference>
<dbReference type="PROSITE" id="PS00028">
    <property type="entry name" value="ZINC_FINGER_C2H2_1"/>
    <property type="match status" value="3"/>
</dbReference>
<dbReference type="InterPro" id="IPR036236">
    <property type="entry name" value="Znf_C2H2_sf"/>
</dbReference>
<sequence>MEEGNHLPPGQAEEVVGQPMLVEPGEEGTTCFVCCMRFPTSRMCRQHQHHVHMRWVSKETPDYSQEEMPELCNGNSQDNEILESEILRDTDSSQLVHTTAGSEEEDTIWPADHQHAGGDGLQDGQHQSLIDTANKQAPGSESLDSQQALITESVTNQSPVNIETLTDEQSVSMDNTVDQQQMDNESSVSQQTLSTEIIDQQAVNRENVVDQKSSTSDSIIDKHPVINPDDHSNTIIEKEDAGDATSKPINDKLITIQDLPTDRELAELGFPAKVGYYCHQCDAVIKSYPLYYMHMHNVHKLEKRFQCIVSECMILRHLQEHMYSPEHTIIYIITQEKYNRCEPRNYRCKVCHNWFGLFATFVKHMETESHQYQCMHCGLLFVQPGPRRNHIQSVHPEMSNVCEICGVRMSHSQALWSHLSLHSIVHECHKCQRRFLQREQLVAHMEVHA</sequence>
<dbReference type="InterPro" id="IPR013087">
    <property type="entry name" value="Znf_C2H2_type"/>
</dbReference>
<feature type="compositionally biased region" description="Basic and acidic residues" evidence="6">
    <location>
        <begin position="219"/>
        <end position="233"/>
    </location>
</feature>
<protein>
    <submittedName>
        <fullName evidence="9">Zinc finger protein 287-like</fullName>
    </submittedName>
</protein>
<feature type="region of interest" description="Disordered" evidence="6">
    <location>
        <begin position="210"/>
        <end position="233"/>
    </location>
</feature>
<dbReference type="RefSeq" id="XP_022236637.1">
    <property type="nucleotide sequence ID" value="XM_022380929.1"/>
</dbReference>
<keyword evidence="4" id="KW-0862">Zinc</keyword>
<evidence type="ECO:0000256" key="4">
    <source>
        <dbReference type="ARBA" id="ARBA00022833"/>
    </source>
</evidence>
<evidence type="ECO:0000256" key="5">
    <source>
        <dbReference type="PROSITE-ProRule" id="PRU00042"/>
    </source>
</evidence>
<accession>A0ABM1RZ32</accession>
<dbReference type="SMART" id="SM00355">
    <property type="entry name" value="ZnF_C2H2"/>
    <property type="match status" value="7"/>
</dbReference>
<feature type="region of interest" description="Disordered" evidence="6">
    <location>
        <begin position="95"/>
        <end position="125"/>
    </location>
</feature>
<evidence type="ECO:0000259" key="7">
    <source>
        <dbReference type="PROSITE" id="PS50157"/>
    </source>
</evidence>